<evidence type="ECO:0000313" key="3">
    <source>
        <dbReference type="Proteomes" id="UP000289856"/>
    </source>
</evidence>
<keyword evidence="3" id="KW-1185">Reference proteome</keyword>
<dbReference type="OrthoDB" id="9799970at2"/>
<proteinExistence type="predicted"/>
<dbReference type="Proteomes" id="UP000289856">
    <property type="component" value="Chromosome"/>
</dbReference>
<dbReference type="Gene3D" id="3.30.1380.10">
    <property type="match status" value="1"/>
</dbReference>
<evidence type="ECO:0000259" key="1">
    <source>
        <dbReference type="Pfam" id="PF13539"/>
    </source>
</evidence>
<accession>A0A3T1D425</accession>
<organism evidence="2 3">
    <name type="scientific">Cohnella abietis</name>
    <dbReference type="NCBI Taxonomy" id="2507935"/>
    <lineage>
        <taxon>Bacteria</taxon>
        <taxon>Bacillati</taxon>
        <taxon>Bacillota</taxon>
        <taxon>Bacilli</taxon>
        <taxon>Bacillales</taxon>
        <taxon>Paenibacillaceae</taxon>
        <taxon>Cohnella</taxon>
    </lineage>
</organism>
<dbReference type="EMBL" id="AP019400">
    <property type="protein sequence ID" value="BBI32857.1"/>
    <property type="molecule type" value="Genomic_DNA"/>
</dbReference>
<evidence type="ECO:0000313" key="2">
    <source>
        <dbReference type="EMBL" id="BBI32857.1"/>
    </source>
</evidence>
<dbReference type="InterPro" id="IPR039561">
    <property type="entry name" value="Peptidase_M15C"/>
</dbReference>
<name>A0A3T1D425_9BACL</name>
<dbReference type="AlphaFoldDB" id="A0A3T1D425"/>
<reference evidence="2 3" key="1">
    <citation type="submission" date="2019-01" db="EMBL/GenBank/DDBJ databases">
        <title>Complete genome sequence of Cohnella hallensis HS21 isolated from Korean fir (Abies koreana) rhizospheric soil.</title>
        <authorList>
            <person name="Jiang L."/>
            <person name="Kang S.W."/>
            <person name="Kim S."/>
            <person name="Jung J."/>
            <person name="Kim C.Y."/>
            <person name="Kim D.H."/>
            <person name="Kim S.W."/>
            <person name="Lee J."/>
        </authorList>
    </citation>
    <scope>NUCLEOTIDE SEQUENCE [LARGE SCALE GENOMIC DNA]</scope>
    <source>
        <strain evidence="2 3">HS21</strain>
    </source>
</reference>
<dbReference type="RefSeq" id="WP_130607698.1">
    <property type="nucleotide sequence ID" value="NZ_AP019400.1"/>
</dbReference>
<gene>
    <name evidence="2" type="ORF">KCTCHS21_22560</name>
</gene>
<dbReference type="CDD" id="cd14845">
    <property type="entry name" value="L-Ala-D-Glu_peptidase_like"/>
    <property type="match status" value="1"/>
</dbReference>
<sequence length="247" mass="27353">MLTLAQVQAISAKNLEGLNPIVRRATEELIVRSFAVGVPIIIVQGLRTIAYQNQLYAQGRTAPGTIVTNAKGGYSFHNFGLAVDFALLLPDGKAISWDTYRDGNRDGQRDWIQVATIAKGLGFEWGGDWAHFVDMPHFQMAFGLTTAKLRAGAKPPTTVITTEEDQPMTKEEKQAFEALQKKVGEQSSTVSILTQKIKDIETNIPAPKWFVTEFGDKVLEKIKDPTGTLDFWRSLAVSLRVQGYKKV</sequence>
<dbReference type="GO" id="GO:0008233">
    <property type="term" value="F:peptidase activity"/>
    <property type="evidence" value="ECO:0007669"/>
    <property type="project" value="InterPro"/>
</dbReference>
<feature type="domain" description="Peptidase M15C" evidence="1">
    <location>
        <begin position="69"/>
        <end position="140"/>
    </location>
</feature>
<dbReference type="SUPFAM" id="SSF55166">
    <property type="entry name" value="Hedgehog/DD-peptidase"/>
    <property type="match status" value="1"/>
</dbReference>
<dbReference type="Pfam" id="PF13539">
    <property type="entry name" value="Peptidase_M15_4"/>
    <property type="match status" value="1"/>
</dbReference>
<dbReference type="KEGG" id="cohn:KCTCHS21_22560"/>
<dbReference type="InterPro" id="IPR009045">
    <property type="entry name" value="Zn_M74/Hedgehog-like"/>
</dbReference>
<protein>
    <recommendedName>
        <fullName evidence="1">Peptidase M15C domain-containing protein</fullName>
    </recommendedName>
</protein>